<feature type="transmembrane region" description="Helical" evidence="1">
    <location>
        <begin position="242"/>
        <end position="258"/>
    </location>
</feature>
<keyword evidence="1" id="KW-1133">Transmembrane helix</keyword>
<evidence type="ECO:0000313" key="4">
    <source>
        <dbReference type="Proteomes" id="UP000679725"/>
    </source>
</evidence>
<protein>
    <recommendedName>
        <fullName evidence="2">DUF2157 domain-containing protein</fullName>
    </recommendedName>
</protein>
<feature type="transmembrane region" description="Helical" evidence="1">
    <location>
        <begin position="65"/>
        <end position="86"/>
    </location>
</feature>
<proteinExistence type="predicted"/>
<dbReference type="EMBL" id="CAJRAU010000002">
    <property type="protein sequence ID" value="CAG5068664.1"/>
    <property type="molecule type" value="Genomic_DNA"/>
</dbReference>
<accession>A0ABM8UME7</accession>
<evidence type="ECO:0000313" key="3">
    <source>
        <dbReference type="EMBL" id="CAG5068664.1"/>
    </source>
</evidence>
<feature type="transmembrane region" description="Helical" evidence="1">
    <location>
        <begin position="156"/>
        <end position="176"/>
    </location>
</feature>
<feature type="domain" description="DUF2157" evidence="2">
    <location>
        <begin position="9"/>
        <end position="155"/>
    </location>
</feature>
<feature type="transmembrane region" description="Helical" evidence="1">
    <location>
        <begin position="130"/>
        <end position="149"/>
    </location>
</feature>
<keyword evidence="4" id="KW-1185">Reference proteome</keyword>
<evidence type="ECO:0000256" key="1">
    <source>
        <dbReference type="SAM" id="Phobius"/>
    </source>
</evidence>
<dbReference type="InterPro" id="IPR018677">
    <property type="entry name" value="DUF2157"/>
</dbReference>
<feature type="transmembrane region" description="Helical" evidence="1">
    <location>
        <begin position="217"/>
        <end position="236"/>
    </location>
</feature>
<feature type="transmembrane region" description="Helical" evidence="1">
    <location>
        <begin position="265"/>
        <end position="284"/>
    </location>
</feature>
<evidence type="ECO:0000259" key="2">
    <source>
        <dbReference type="Pfam" id="PF09925"/>
    </source>
</evidence>
<feature type="transmembrane region" description="Helical" evidence="1">
    <location>
        <begin position="106"/>
        <end position="124"/>
    </location>
</feature>
<feature type="transmembrane region" description="Helical" evidence="1">
    <location>
        <begin position="188"/>
        <end position="205"/>
    </location>
</feature>
<dbReference type="Pfam" id="PF09925">
    <property type="entry name" value="DUF2157"/>
    <property type="match status" value="1"/>
</dbReference>
<feature type="transmembrane region" description="Helical" evidence="1">
    <location>
        <begin position="41"/>
        <end position="59"/>
    </location>
</feature>
<dbReference type="RefSeq" id="WP_215232800.1">
    <property type="nucleotide sequence ID" value="NZ_CAJRAU010000002.1"/>
</dbReference>
<name>A0ABM8UME7_9BACT</name>
<comment type="caution">
    <text evidence="3">The sequence shown here is derived from an EMBL/GenBank/DDBJ whole genome shotgun (WGS) entry which is preliminary data.</text>
</comment>
<gene>
    <name evidence="3" type="ORF">DYBT9623_01396</name>
</gene>
<sequence length="322" mass="36041">MTTQSILKELINKKIISGHQAEAIRSFETNKAFSVHWELRSILFLGILLFSSGIGVLIYENIDTIGHQAIIAAIAILTIVCFWYVFRNSLPYQHSELKNTNKFASYVLLLGCTTFLALEGYLQFQYEIFGIKYGLAVLIPTILFFFSAYRFDHTGVLSMAITGLASWVGLTIAPLSVLTKNDFTDQKLVWSAIILGTLLALTGWLSDSKEIKKHFSFTYLFLGGNLALIASLIGSFRGEPQIVFQFAGLLFSVFYILTARRSQSLVFLLMGVVTAYIIVSYMLAKLLGEALAMTLATLYFTFSSIGVILFLLKYKKFLGIKR</sequence>
<keyword evidence="1" id="KW-0812">Transmembrane</keyword>
<dbReference type="Proteomes" id="UP000679725">
    <property type="component" value="Unassembled WGS sequence"/>
</dbReference>
<keyword evidence="1" id="KW-0472">Membrane</keyword>
<feature type="transmembrane region" description="Helical" evidence="1">
    <location>
        <begin position="290"/>
        <end position="312"/>
    </location>
</feature>
<reference evidence="3 4" key="1">
    <citation type="submission" date="2021-04" db="EMBL/GenBank/DDBJ databases">
        <authorList>
            <person name="Rodrigo-Torres L."/>
            <person name="Arahal R. D."/>
            <person name="Lucena T."/>
        </authorList>
    </citation>
    <scope>NUCLEOTIDE SEQUENCE [LARGE SCALE GENOMIC DNA]</scope>
    <source>
        <strain evidence="3 4">CECT 9623</strain>
    </source>
</reference>
<organism evidence="3 4">
    <name type="scientific">Dyadobacter linearis</name>
    <dbReference type="NCBI Taxonomy" id="2823330"/>
    <lineage>
        <taxon>Bacteria</taxon>
        <taxon>Pseudomonadati</taxon>
        <taxon>Bacteroidota</taxon>
        <taxon>Cytophagia</taxon>
        <taxon>Cytophagales</taxon>
        <taxon>Spirosomataceae</taxon>
        <taxon>Dyadobacter</taxon>
    </lineage>
</organism>